<dbReference type="PANTHER" id="PTHR37829:SF3">
    <property type="entry name" value="PROTEIN JAYE-RELATED"/>
    <property type="match status" value="1"/>
</dbReference>
<name>A0A165ZZT9_METOA</name>
<dbReference type="InterPro" id="IPR052399">
    <property type="entry name" value="Phage_Baseplate_Assmbl_Protein"/>
</dbReference>
<accession>A0A165ZZT9</accession>
<dbReference type="AlphaFoldDB" id="A0A165ZZT9"/>
<dbReference type="PATRIC" id="fig|66851.6.peg.1767"/>
<reference evidence="3" key="1">
    <citation type="journal article" date="2016" name="Genome Announc.">
        <title>Draft Genome Sequences of Methanobrevibacter curvatus DSM11111, Methanobrevibacter cuticularis DSM11139, Methanobrevibacter filiformis DSM11501, and Methanobrevibacter oralis DSM7256.</title>
        <authorList>
            <person name="Poehlein A."/>
            <person name="Seedorf H."/>
        </authorList>
    </citation>
    <scope>NUCLEOTIDE SEQUENCE [LARGE SCALE GENOMIC DNA]</scope>
    <source>
        <strain evidence="3">DSM 7256 / JCM 30027 / ZR</strain>
    </source>
</reference>
<dbReference type="STRING" id="66851.MBORA_16280"/>
<keyword evidence="3" id="KW-1185">Reference proteome</keyword>
<proteinExistence type="predicted"/>
<evidence type="ECO:0000313" key="2">
    <source>
        <dbReference type="EMBL" id="KZX11383.1"/>
    </source>
</evidence>
<gene>
    <name evidence="2" type="ORF">MBORA_16280</name>
</gene>
<dbReference type="Proteomes" id="UP000077428">
    <property type="component" value="Unassembled WGS sequence"/>
</dbReference>
<sequence>MNYIPKEYEEIFEQMLNDSLEKGLISHAEEFPSFIANKEDISNYYVMDKSVIAEMFSIVYEDITNVYNSINIEIAEGEDLDNIGAIVGVPRPQATYAMCELLFTFSGSDEEDILISDEVIVATQNNIQYKLLEEIYIPVGSQECTVPAIAVIPGVDSKVIENTLTNILSDLSINLTCTNPQSSSGGSEAYDDNEYRQLLMNWTKIRLKGSQEAYENYFNNLDGIDGYKLIPNWDSTGTIKIVVDPGFPFLLNKIYDELQSNVAQYSEDITVFAPTKKYIDIYAVASVNIDRINPFSSSEKEIISQKIKTGIKTFIDGGYCTDGSYYQGLLIGEDFIPHKLAVFLDNEINELKSISFDFPENFIEILDEEIGVSNNITIEMI</sequence>
<dbReference type="Pfam" id="PF04865">
    <property type="entry name" value="Baseplate_J"/>
    <property type="match status" value="1"/>
</dbReference>
<evidence type="ECO:0000313" key="3">
    <source>
        <dbReference type="Proteomes" id="UP000077428"/>
    </source>
</evidence>
<dbReference type="InterPro" id="IPR006949">
    <property type="entry name" value="Barrel_Baseplate_J-like"/>
</dbReference>
<feature type="domain" description="Baseplate protein J-like barrel" evidence="1">
    <location>
        <begin position="104"/>
        <end position="186"/>
    </location>
</feature>
<comment type="caution">
    <text evidence="2">The sequence shown here is derived from an EMBL/GenBank/DDBJ whole genome shotgun (WGS) entry which is preliminary data.</text>
</comment>
<dbReference type="RefSeq" id="WP_063720516.1">
    <property type="nucleotide sequence ID" value="NZ_LT985167.1"/>
</dbReference>
<protein>
    <submittedName>
        <fullName evidence="2">Baseplate J-like protein</fullName>
    </submittedName>
</protein>
<organism evidence="2 3">
    <name type="scientific">Methanobrevibacter oralis</name>
    <dbReference type="NCBI Taxonomy" id="66851"/>
    <lineage>
        <taxon>Archaea</taxon>
        <taxon>Methanobacteriati</taxon>
        <taxon>Methanobacteriota</taxon>
        <taxon>Methanomada group</taxon>
        <taxon>Methanobacteria</taxon>
        <taxon>Methanobacteriales</taxon>
        <taxon>Methanobacteriaceae</taxon>
        <taxon>Methanobrevibacter</taxon>
    </lineage>
</organism>
<dbReference type="PANTHER" id="PTHR37829">
    <property type="entry name" value="PHAGE-LIKE ELEMENT PBSX PROTEIN XKDT"/>
    <property type="match status" value="1"/>
</dbReference>
<dbReference type="EMBL" id="LWMU01000092">
    <property type="protein sequence ID" value="KZX11383.1"/>
    <property type="molecule type" value="Genomic_DNA"/>
</dbReference>
<evidence type="ECO:0000259" key="1">
    <source>
        <dbReference type="Pfam" id="PF04865"/>
    </source>
</evidence>